<dbReference type="AlphaFoldDB" id="A0A642VE64"/>
<dbReference type="OrthoDB" id="10260946at2759"/>
<feature type="repeat" description="WD" evidence="3">
    <location>
        <begin position="252"/>
        <end position="293"/>
    </location>
</feature>
<feature type="region of interest" description="Disordered" evidence="4">
    <location>
        <begin position="83"/>
        <end position="102"/>
    </location>
</feature>
<dbReference type="SMART" id="SM00320">
    <property type="entry name" value="WD40"/>
    <property type="match status" value="6"/>
</dbReference>
<dbReference type="Proteomes" id="UP000761534">
    <property type="component" value="Unassembled WGS sequence"/>
</dbReference>
<comment type="caution">
    <text evidence="6">The sequence shown here is derived from an EMBL/GenBank/DDBJ whole genome shotgun (WGS) entry which is preliminary data.</text>
</comment>
<gene>
    <name evidence="6" type="ORF">TRICI_000164</name>
</gene>
<evidence type="ECO:0000256" key="3">
    <source>
        <dbReference type="PROSITE-ProRule" id="PRU00221"/>
    </source>
</evidence>
<accession>A0A642VE64</accession>
<evidence type="ECO:0000256" key="2">
    <source>
        <dbReference type="ARBA" id="ARBA00022737"/>
    </source>
</evidence>
<dbReference type="SUPFAM" id="SSF50978">
    <property type="entry name" value="WD40 repeat-like"/>
    <property type="match status" value="1"/>
</dbReference>
<dbReference type="PROSITE" id="PS50082">
    <property type="entry name" value="WD_REPEATS_2"/>
    <property type="match status" value="1"/>
</dbReference>
<evidence type="ECO:0000259" key="5">
    <source>
        <dbReference type="Pfam" id="PF23798"/>
    </source>
</evidence>
<keyword evidence="1 3" id="KW-0853">WD repeat</keyword>
<dbReference type="InterPro" id="IPR057544">
    <property type="entry name" value="Beta-prop_SPT8"/>
</dbReference>
<dbReference type="Gene3D" id="2.130.10.10">
    <property type="entry name" value="YVTN repeat-like/Quinoprotein amine dehydrogenase"/>
    <property type="match status" value="2"/>
</dbReference>
<evidence type="ECO:0000256" key="4">
    <source>
        <dbReference type="SAM" id="MobiDB-lite"/>
    </source>
</evidence>
<feature type="compositionally biased region" description="Low complexity" evidence="4">
    <location>
        <begin position="50"/>
        <end position="65"/>
    </location>
</feature>
<name>A0A642VE64_9ASCO</name>
<feature type="compositionally biased region" description="Basic and acidic residues" evidence="4">
    <location>
        <begin position="362"/>
        <end position="372"/>
    </location>
</feature>
<dbReference type="PANTHER" id="PTHR19848:SF8">
    <property type="entry name" value="F-BOX AND WD REPEAT DOMAIN CONTAINING 7"/>
    <property type="match status" value="1"/>
</dbReference>
<dbReference type="EMBL" id="SWFS01000017">
    <property type="protein sequence ID" value="KAA8917667.1"/>
    <property type="molecule type" value="Genomic_DNA"/>
</dbReference>
<organism evidence="6 7">
    <name type="scientific">Trichomonascus ciferrii</name>
    <dbReference type="NCBI Taxonomy" id="44093"/>
    <lineage>
        <taxon>Eukaryota</taxon>
        <taxon>Fungi</taxon>
        <taxon>Dikarya</taxon>
        <taxon>Ascomycota</taxon>
        <taxon>Saccharomycotina</taxon>
        <taxon>Dipodascomycetes</taxon>
        <taxon>Dipodascales</taxon>
        <taxon>Trichomonascaceae</taxon>
        <taxon>Trichomonascus</taxon>
        <taxon>Trichomonascus ciferrii complex</taxon>
    </lineage>
</organism>
<dbReference type="InterPro" id="IPR015943">
    <property type="entry name" value="WD40/YVTN_repeat-like_dom_sf"/>
</dbReference>
<feature type="region of interest" description="Disordered" evidence="4">
    <location>
        <begin position="322"/>
        <end position="385"/>
    </location>
</feature>
<feature type="compositionally biased region" description="Acidic residues" evidence="4">
    <location>
        <begin position="1"/>
        <end position="49"/>
    </location>
</feature>
<dbReference type="InterPro" id="IPR001680">
    <property type="entry name" value="WD40_rpt"/>
</dbReference>
<feature type="region of interest" description="Disordered" evidence="4">
    <location>
        <begin position="1"/>
        <end position="70"/>
    </location>
</feature>
<evidence type="ECO:0000256" key="1">
    <source>
        <dbReference type="ARBA" id="ARBA00022574"/>
    </source>
</evidence>
<dbReference type="PROSITE" id="PS50294">
    <property type="entry name" value="WD_REPEATS_REGION"/>
    <property type="match status" value="1"/>
</dbReference>
<keyword evidence="7" id="KW-1185">Reference proteome</keyword>
<feature type="domain" description="Transcription factor spt8 beta-propeller" evidence="5">
    <location>
        <begin position="117"/>
        <end position="551"/>
    </location>
</feature>
<dbReference type="Pfam" id="PF23798">
    <property type="entry name" value="Beta-prop_SPT8"/>
    <property type="match status" value="1"/>
</dbReference>
<protein>
    <recommendedName>
        <fullName evidence="5">Transcription factor spt8 beta-propeller domain-containing protein</fullName>
    </recommendedName>
</protein>
<dbReference type="InterPro" id="IPR036322">
    <property type="entry name" value="WD40_repeat_dom_sf"/>
</dbReference>
<dbReference type="PANTHER" id="PTHR19848">
    <property type="entry name" value="WD40 REPEAT PROTEIN"/>
    <property type="match status" value="1"/>
</dbReference>
<keyword evidence="2" id="KW-0677">Repeat</keyword>
<evidence type="ECO:0000313" key="7">
    <source>
        <dbReference type="Proteomes" id="UP000761534"/>
    </source>
</evidence>
<dbReference type="VEuPathDB" id="FungiDB:TRICI_000164"/>
<proteinExistence type="predicted"/>
<reference evidence="6" key="1">
    <citation type="journal article" date="2019" name="G3 (Bethesda)">
        <title>Genome Assemblies of Two Rare Opportunistic Yeast Pathogens: Diutina rugosa (syn. Candida rugosa) and Trichomonascus ciferrii (syn. Candida ciferrii).</title>
        <authorList>
            <person name="Mixao V."/>
            <person name="Saus E."/>
            <person name="Hansen A.P."/>
            <person name="Lass-Florl C."/>
            <person name="Gabaldon T."/>
        </authorList>
    </citation>
    <scope>NUCLEOTIDE SEQUENCE</scope>
    <source>
        <strain evidence="6">CBS 4856</strain>
    </source>
</reference>
<evidence type="ECO:0000313" key="6">
    <source>
        <dbReference type="EMBL" id="KAA8917667.1"/>
    </source>
</evidence>
<sequence>MPTTNEEEDEDDDLFEDATEEPVAEDVVMDEVGEAEPDEDEDEGEDEENNNTAATTTQQRQQQTGGESGAEDNELLQQLEDTMQRDEEEETNGGGESSFKRRNPISPARRLVECSSYDIVPCVACLHACPVYCVDFSWGLKWMFTGGADGFIRKYNFYESVNNKLPLTVAQRHPFVDSITRSGVCVSYWENEQPTLEREMTKVKDSLYEPRLSPVYSLAVQSEALWLLAGLESGGITLQSVRHNEGQIQAYLDKHRSAVSVLKLDDGESRALSGSWDKTIVEWDLNNGKPFREFNGSSGQVAALEWQPVGGALISQALRDEKPPSQQINGHGGIKVEAAEEDDDRRSLGSLFGDEDEEEGEEKDKEKEKESGGAEGGEDPPGRVQTSQSVFLSAAIDGTVDVWDRRQERRAGHVYVPTGVPPWCTSACWSTDGNCIFVGRRNSTVDEFDIRHSLTKQTRSFKFPSVSGAVSNVRAMPSGRHLLCGSHDNLRLYDLQASPKSKTPFYIVPGHHGAVLSSIHVDPSCQYMVTTSGNRGWQGNSTDVALIYEIEPQ</sequence>